<dbReference type="NCBIfam" id="TIGR00665">
    <property type="entry name" value="DnaB"/>
    <property type="match status" value="1"/>
</dbReference>
<feature type="domain" description="SF4 helicase" evidence="14">
    <location>
        <begin position="194"/>
        <end position="464"/>
    </location>
</feature>
<dbReference type="Pfam" id="PF00772">
    <property type="entry name" value="DnaB"/>
    <property type="match status" value="1"/>
</dbReference>
<dbReference type="InterPro" id="IPR027417">
    <property type="entry name" value="P-loop_NTPase"/>
</dbReference>
<keyword evidence="2 12" id="KW-0639">Primosome</keyword>
<dbReference type="SUPFAM" id="SSF48024">
    <property type="entry name" value="N-terminal domain of DnaB helicase"/>
    <property type="match status" value="1"/>
</dbReference>
<dbReference type="InterPro" id="IPR007693">
    <property type="entry name" value="DNA_helicase_DnaB-like_N"/>
</dbReference>
<evidence type="ECO:0000256" key="9">
    <source>
        <dbReference type="ARBA" id="ARBA00023235"/>
    </source>
</evidence>
<dbReference type="GO" id="GO:0005524">
    <property type="term" value="F:ATP binding"/>
    <property type="evidence" value="ECO:0007669"/>
    <property type="project" value="UniProtKB-UniRule"/>
</dbReference>
<dbReference type="Gene3D" id="1.10.860.10">
    <property type="entry name" value="DNAb Helicase, Chain A"/>
    <property type="match status" value="1"/>
</dbReference>
<dbReference type="GO" id="GO:0043139">
    <property type="term" value="F:5'-3' DNA helicase activity"/>
    <property type="evidence" value="ECO:0007669"/>
    <property type="project" value="UniProtKB-EC"/>
</dbReference>
<evidence type="ECO:0000256" key="4">
    <source>
        <dbReference type="ARBA" id="ARBA00022741"/>
    </source>
</evidence>
<keyword evidence="16" id="KW-1185">Reference proteome</keyword>
<comment type="caution">
    <text evidence="15">The sequence shown here is derived from an EMBL/GenBank/DDBJ whole genome shotgun (WGS) entry which is preliminary data.</text>
</comment>
<dbReference type="Gene3D" id="3.40.50.300">
    <property type="entry name" value="P-loop containing nucleotide triphosphate hydrolases"/>
    <property type="match status" value="1"/>
</dbReference>
<dbReference type="InterPro" id="IPR036185">
    <property type="entry name" value="DNA_heli_DnaB-like_N_sf"/>
</dbReference>
<dbReference type="PANTHER" id="PTHR30153">
    <property type="entry name" value="REPLICATIVE DNA HELICASE DNAB"/>
    <property type="match status" value="1"/>
</dbReference>
<evidence type="ECO:0000256" key="10">
    <source>
        <dbReference type="ARBA" id="ARBA00048954"/>
    </source>
</evidence>
<evidence type="ECO:0000259" key="14">
    <source>
        <dbReference type="PROSITE" id="PS51199"/>
    </source>
</evidence>
<dbReference type="InterPro" id="IPR003593">
    <property type="entry name" value="AAA+_ATPase"/>
</dbReference>
<dbReference type="InterPro" id="IPR007692">
    <property type="entry name" value="DNA_helicase_DnaB"/>
</dbReference>
<dbReference type="EC" id="5.6.2.3" evidence="11 12"/>
<evidence type="ECO:0000256" key="7">
    <source>
        <dbReference type="ARBA" id="ARBA00022840"/>
    </source>
</evidence>
<dbReference type="SMART" id="SM00382">
    <property type="entry name" value="AAA"/>
    <property type="match status" value="1"/>
</dbReference>
<keyword evidence="5 12" id="KW-0378">Hydrolase</keyword>
<dbReference type="GO" id="GO:0016887">
    <property type="term" value="F:ATP hydrolysis activity"/>
    <property type="evidence" value="ECO:0007669"/>
    <property type="project" value="RHEA"/>
</dbReference>
<keyword evidence="7 12" id="KW-0067">ATP-binding</keyword>
<dbReference type="GO" id="GO:1990077">
    <property type="term" value="C:primosome complex"/>
    <property type="evidence" value="ECO:0007669"/>
    <property type="project" value="UniProtKB-UniRule"/>
</dbReference>
<dbReference type="PROSITE" id="PS51199">
    <property type="entry name" value="SF4_HELICASE"/>
    <property type="match status" value="1"/>
</dbReference>
<evidence type="ECO:0000256" key="8">
    <source>
        <dbReference type="ARBA" id="ARBA00023125"/>
    </source>
</evidence>
<comment type="function">
    <text evidence="12">The main replicative DNA helicase, it participates in initiation and elongation during chromosome replication. Travels ahead of the DNA replisome, separating dsDNA into templates for DNA synthesis. A processive ATP-dependent 5'-3' DNA helicase it has DNA-dependent ATPase activity.</text>
</comment>
<dbReference type="RefSeq" id="WP_103265808.1">
    <property type="nucleotide sequence ID" value="NZ_CABMLE010000019.1"/>
</dbReference>
<keyword evidence="4 12" id="KW-0547">Nucleotide-binding</keyword>
<dbReference type="Proteomes" id="UP000236197">
    <property type="component" value="Unassembled WGS sequence"/>
</dbReference>
<evidence type="ECO:0000256" key="5">
    <source>
        <dbReference type="ARBA" id="ARBA00022801"/>
    </source>
</evidence>
<dbReference type="InterPro" id="IPR007694">
    <property type="entry name" value="DNA_helicase_DnaB-like_C"/>
</dbReference>
<feature type="region of interest" description="Disordered" evidence="13">
    <location>
        <begin position="1"/>
        <end position="21"/>
    </location>
</feature>
<keyword evidence="9" id="KW-0413">Isomerase</keyword>
<accession>A0A2K2U943</accession>
<dbReference type="OrthoDB" id="9773982at2"/>
<proteinExistence type="inferred from homology"/>
<dbReference type="AlphaFoldDB" id="A0A2K2U943"/>
<keyword evidence="3 12" id="KW-0235">DNA replication</keyword>
<dbReference type="InterPro" id="IPR016136">
    <property type="entry name" value="DNA_helicase_N/primase_C"/>
</dbReference>
<comment type="catalytic activity">
    <reaction evidence="10 12">
        <text>ATP + H2O = ADP + phosphate + H(+)</text>
        <dbReference type="Rhea" id="RHEA:13065"/>
        <dbReference type="ChEBI" id="CHEBI:15377"/>
        <dbReference type="ChEBI" id="CHEBI:15378"/>
        <dbReference type="ChEBI" id="CHEBI:30616"/>
        <dbReference type="ChEBI" id="CHEBI:43474"/>
        <dbReference type="ChEBI" id="CHEBI:456216"/>
        <dbReference type="EC" id="5.6.2.3"/>
    </reaction>
</comment>
<gene>
    <name evidence="15" type="primary">dnaB</name>
    <name evidence="15" type="ORF">C2L71_11030</name>
</gene>
<dbReference type="PANTHER" id="PTHR30153:SF2">
    <property type="entry name" value="REPLICATIVE DNA HELICASE"/>
    <property type="match status" value="1"/>
</dbReference>
<organism evidence="15 16">
    <name type="scientific">Enteroscipio rubneri</name>
    <dbReference type="NCBI Taxonomy" id="2070686"/>
    <lineage>
        <taxon>Bacteria</taxon>
        <taxon>Bacillati</taxon>
        <taxon>Actinomycetota</taxon>
        <taxon>Coriobacteriia</taxon>
        <taxon>Eggerthellales</taxon>
        <taxon>Eggerthellaceae</taxon>
        <taxon>Enteroscipio</taxon>
    </lineage>
</organism>
<dbReference type="FunFam" id="1.10.860.10:FF:000001">
    <property type="entry name" value="Replicative DNA helicase"/>
    <property type="match status" value="1"/>
</dbReference>
<dbReference type="SUPFAM" id="SSF52540">
    <property type="entry name" value="P-loop containing nucleoside triphosphate hydrolases"/>
    <property type="match status" value="1"/>
</dbReference>
<evidence type="ECO:0000256" key="13">
    <source>
        <dbReference type="SAM" id="MobiDB-lite"/>
    </source>
</evidence>
<evidence type="ECO:0000256" key="2">
    <source>
        <dbReference type="ARBA" id="ARBA00022515"/>
    </source>
</evidence>
<keyword evidence="6 12" id="KW-0347">Helicase</keyword>
<dbReference type="GO" id="GO:0003677">
    <property type="term" value="F:DNA binding"/>
    <property type="evidence" value="ECO:0007669"/>
    <property type="project" value="UniProtKB-UniRule"/>
</dbReference>
<evidence type="ECO:0000256" key="1">
    <source>
        <dbReference type="ARBA" id="ARBA00008428"/>
    </source>
</evidence>
<evidence type="ECO:0000256" key="3">
    <source>
        <dbReference type="ARBA" id="ARBA00022705"/>
    </source>
</evidence>
<evidence type="ECO:0000256" key="12">
    <source>
        <dbReference type="RuleBase" id="RU362085"/>
    </source>
</evidence>
<name>A0A2K2U943_9ACTN</name>
<evidence type="ECO:0000313" key="15">
    <source>
        <dbReference type="EMBL" id="PNV66851.1"/>
    </source>
</evidence>
<dbReference type="CDD" id="cd00984">
    <property type="entry name" value="DnaB_C"/>
    <property type="match status" value="1"/>
</dbReference>
<comment type="similarity">
    <text evidence="1 12">Belongs to the helicase family. DnaB subfamily.</text>
</comment>
<sequence length="470" mass="52266">MSPNAPYNADFAPDEATVTDRRKMEPQNIEAEKSVLAACLLNQEAIEEVAPKLVKENFYRAAHQRIYESMIDLYVRHIPIDHISLADNLKAMGQLEAVGGKPYLVELADNTFALTNWQNHVDIVKRTSILRDLIRASTEINALAYDAPDDLGVVVEESEKILFNVTEKRVSSEFKKMDTLLTDAFDEITKLAEQKNSMAGVPSGFQDVDDLFHGFRGGDLVILAARPGVGKTSFALNLATNSAKLGVTVAFLSLEMSAAQLVQRVLCSEARVNLSRLRAGQLQESDWGAIADASNTLSKLDMYIDDTPSLSILELRAKARRELRGAEKGLIVVDYLQLMQPPQTRRDGNRAVEVGEISRGLKVLAKEMDMPVIALSQLSRQVEMRGKKRPMLSDLRESGSIEQDADIVMFIDRSMDEVEAESDDRPNMGEAELIVAKHRNGPTRDIKLAFNAEFTRFMDFIDDSRVGAYA</sequence>
<evidence type="ECO:0000256" key="6">
    <source>
        <dbReference type="ARBA" id="ARBA00022806"/>
    </source>
</evidence>
<dbReference type="Pfam" id="PF03796">
    <property type="entry name" value="DnaB_C"/>
    <property type="match status" value="1"/>
</dbReference>
<keyword evidence="8 12" id="KW-0238">DNA-binding</keyword>
<dbReference type="EMBL" id="PPEK01000019">
    <property type="protein sequence ID" value="PNV66851.1"/>
    <property type="molecule type" value="Genomic_DNA"/>
</dbReference>
<dbReference type="GO" id="GO:0005829">
    <property type="term" value="C:cytosol"/>
    <property type="evidence" value="ECO:0007669"/>
    <property type="project" value="TreeGrafter"/>
</dbReference>
<reference evidence="16" key="1">
    <citation type="submission" date="2018-01" db="EMBL/GenBank/DDBJ databases">
        <title>Rubneribacter badeniensis gen. nov., sp. nov., and Colonibacter rubneri, gen. nov., sp. nov., WGS of new members of the Eggerthellaceae.</title>
        <authorList>
            <person name="Danylec N."/>
            <person name="Stoll D.A."/>
            <person name="Doetsch A."/>
            <person name="Kulling S.E."/>
            <person name="Huch M."/>
        </authorList>
    </citation>
    <scope>NUCLEOTIDE SEQUENCE [LARGE SCALE GENOMIC DNA]</scope>
    <source>
        <strain evidence="16">ResAG-96</strain>
    </source>
</reference>
<dbReference type="GO" id="GO:0006269">
    <property type="term" value="P:DNA replication, synthesis of primer"/>
    <property type="evidence" value="ECO:0007669"/>
    <property type="project" value="UniProtKB-UniRule"/>
</dbReference>
<protein>
    <recommendedName>
        <fullName evidence="11 12">Replicative DNA helicase</fullName>
        <ecNumber evidence="11 12">5.6.2.3</ecNumber>
    </recommendedName>
</protein>
<evidence type="ECO:0000256" key="11">
    <source>
        <dbReference type="NCBIfam" id="TIGR00665"/>
    </source>
</evidence>
<evidence type="ECO:0000313" key="16">
    <source>
        <dbReference type="Proteomes" id="UP000236197"/>
    </source>
</evidence>